<keyword evidence="1 3" id="KW-0560">Oxidoreductase</keyword>
<dbReference type="FunFam" id="3.40.309.10:FF:000009">
    <property type="entry name" value="Aldehyde dehydrogenase A"/>
    <property type="match status" value="1"/>
</dbReference>
<dbReference type="InterPro" id="IPR016161">
    <property type="entry name" value="Ald_DH/histidinol_DH"/>
</dbReference>
<evidence type="ECO:0000259" key="4">
    <source>
        <dbReference type="Pfam" id="PF00171"/>
    </source>
</evidence>
<dbReference type="GeneID" id="20810457"/>
<name>W4GCW5_APHAT</name>
<dbReference type="CDD" id="cd07102">
    <property type="entry name" value="ALDH_EDX86601"/>
    <property type="match status" value="1"/>
</dbReference>
<dbReference type="InterPro" id="IPR015590">
    <property type="entry name" value="Aldehyde_DH_dom"/>
</dbReference>
<proteinExistence type="inferred from homology"/>
<protein>
    <recommendedName>
        <fullName evidence="4">Aldehyde dehydrogenase domain-containing protein</fullName>
    </recommendedName>
</protein>
<dbReference type="InterPro" id="IPR016163">
    <property type="entry name" value="Ald_DH_C"/>
</dbReference>
<gene>
    <name evidence="5" type="ORF">H257_08461</name>
</gene>
<reference evidence="5" key="1">
    <citation type="submission" date="2013-12" db="EMBL/GenBank/DDBJ databases">
        <title>The Genome Sequence of Aphanomyces astaci APO3.</title>
        <authorList>
            <consortium name="The Broad Institute Genomics Platform"/>
            <person name="Russ C."/>
            <person name="Tyler B."/>
            <person name="van West P."/>
            <person name="Dieguez-Uribeondo J."/>
            <person name="Young S.K."/>
            <person name="Zeng Q."/>
            <person name="Gargeya S."/>
            <person name="Fitzgerald M."/>
            <person name="Abouelleil A."/>
            <person name="Alvarado L."/>
            <person name="Chapman S.B."/>
            <person name="Gainer-Dewar J."/>
            <person name="Goldberg J."/>
            <person name="Griggs A."/>
            <person name="Gujja S."/>
            <person name="Hansen M."/>
            <person name="Howarth C."/>
            <person name="Imamovic A."/>
            <person name="Ireland A."/>
            <person name="Larimer J."/>
            <person name="McCowan C."/>
            <person name="Murphy C."/>
            <person name="Pearson M."/>
            <person name="Poon T.W."/>
            <person name="Priest M."/>
            <person name="Roberts A."/>
            <person name="Saif S."/>
            <person name="Shea T."/>
            <person name="Sykes S."/>
            <person name="Wortman J."/>
            <person name="Nusbaum C."/>
            <person name="Birren B."/>
        </authorList>
    </citation>
    <scope>NUCLEOTIDE SEQUENCE [LARGE SCALE GENOMIC DNA]</scope>
    <source>
        <strain evidence="5">APO3</strain>
    </source>
</reference>
<organism evidence="5">
    <name type="scientific">Aphanomyces astaci</name>
    <name type="common">Crayfish plague agent</name>
    <dbReference type="NCBI Taxonomy" id="112090"/>
    <lineage>
        <taxon>Eukaryota</taxon>
        <taxon>Sar</taxon>
        <taxon>Stramenopiles</taxon>
        <taxon>Oomycota</taxon>
        <taxon>Saprolegniomycetes</taxon>
        <taxon>Saprolegniales</taxon>
        <taxon>Verrucalvaceae</taxon>
        <taxon>Aphanomyces</taxon>
    </lineage>
</organism>
<dbReference type="InterPro" id="IPR029510">
    <property type="entry name" value="Ald_DH_CS_GLU"/>
</dbReference>
<feature type="active site" evidence="2">
    <location>
        <position position="256"/>
    </location>
</feature>
<dbReference type="PANTHER" id="PTHR11699">
    <property type="entry name" value="ALDEHYDE DEHYDROGENASE-RELATED"/>
    <property type="match status" value="1"/>
</dbReference>
<dbReference type="InterPro" id="IPR016162">
    <property type="entry name" value="Ald_DH_N"/>
</dbReference>
<accession>W4GCW5</accession>
<dbReference type="PROSITE" id="PS00687">
    <property type="entry name" value="ALDEHYDE_DEHYDR_GLU"/>
    <property type="match status" value="1"/>
</dbReference>
<dbReference type="VEuPathDB" id="FungiDB:H257_08461"/>
<dbReference type="GO" id="GO:0016620">
    <property type="term" value="F:oxidoreductase activity, acting on the aldehyde or oxo group of donors, NAD or NADP as acceptor"/>
    <property type="evidence" value="ECO:0007669"/>
    <property type="project" value="InterPro"/>
</dbReference>
<dbReference type="SUPFAM" id="SSF53720">
    <property type="entry name" value="ALDH-like"/>
    <property type="match status" value="1"/>
</dbReference>
<dbReference type="Gene3D" id="3.40.605.10">
    <property type="entry name" value="Aldehyde Dehydrogenase, Chain A, domain 1"/>
    <property type="match status" value="1"/>
</dbReference>
<sequence>MLGYLKSKGATSSLVRRVNARSFASFAVQNPYTLATEVEVAQHSSKESADILARVKKAQREWAAVTLDERKAVCTKWTDVLSANIDTIATDISRQMGKPLGQAVGEVKGTIQRAKIMISLADKALAPTTSFSSPPEAGLFRQITKEPVGVVFVIAPWNYPMVTVVNSVIPALLAGNGVLLKHSPQTPLCGDHYERTLHEAGVPRDLLRSVHCTHATAAALIANPAVNYVSFTGSVRGGAQVHAAIGATRFIHSTLELGGKDAMYVASDADVASAAAGLTDGACYNAGQSCCGVERVYVHRSQYEAFLDAMVPHFNAYHLGDPMEQDTTLGPMALASAPSVLSAQVADAVAKGGKVLTKAAKPSETHDPTGRGRFFPPTLVRDCNHNMDLMKHESFGPILGVMAVDSDEEAVHWMNDSSYGLTAGIFTKDIDRAKRLGQQLEAGTIYLNRCDAVDAYLPWTGVKDTGKGHSLSEHGFAAFTQLKGWNFKLP</sequence>
<dbReference type="RefSeq" id="XP_009832632.1">
    <property type="nucleotide sequence ID" value="XM_009834330.1"/>
</dbReference>
<evidence type="ECO:0000313" key="5">
    <source>
        <dbReference type="EMBL" id="ETV77522.1"/>
    </source>
</evidence>
<dbReference type="Gene3D" id="3.40.309.10">
    <property type="entry name" value="Aldehyde Dehydrogenase, Chain A, domain 2"/>
    <property type="match status" value="1"/>
</dbReference>
<dbReference type="STRING" id="112090.W4GCW5"/>
<dbReference type="Pfam" id="PF00171">
    <property type="entry name" value="Aldedh"/>
    <property type="match status" value="1"/>
</dbReference>
<evidence type="ECO:0000256" key="2">
    <source>
        <dbReference type="PROSITE-ProRule" id="PRU10007"/>
    </source>
</evidence>
<dbReference type="OrthoDB" id="310895at2759"/>
<comment type="similarity">
    <text evidence="3">Belongs to the aldehyde dehydrogenase family.</text>
</comment>
<dbReference type="EMBL" id="KI913132">
    <property type="protein sequence ID" value="ETV77522.1"/>
    <property type="molecule type" value="Genomic_DNA"/>
</dbReference>
<evidence type="ECO:0000256" key="3">
    <source>
        <dbReference type="RuleBase" id="RU003345"/>
    </source>
</evidence>
<evidence type="ECO:0000256" key="1">
    <source>
        <dbReference type="ARBA" id="ARBA00023002"/>
    </source>
</evidence>
<feature type="domain" description="Aldehyde dehydrogenase" evidence="4">
    <location>
        <begin position="22"/>
        <end position="483"/>
    </location>
</feature>
<dbReference type="AlphaFoldDB" id="W4GCW5"/>